<name>A0A9Q0NA23_9DIPT</name>
<protein>
    <submittedName>
        <fullName evidence="1">Uncharacterized protein</fullName>
    </submittedName>
</protein>
<feature type="non-terminal residue" evidence="1">
    <location>
        <position position="1"/>
    </location>
</feature>
<dbReference type="AlphaFoldDB" id="A0A9Q0NA23"/>
<proteinExistence type="predicted"/>
<sequence length="45" mass="4923">MAPSLSITSCKRFPTPKNNFLQSLSGAREKSGPTGDCFGPNIFYR</sequence>
<reference evidence="1" key="1">
    <citation type="submission" date="2022-07" db="EMBL/GenBank/DDBJ databases">
        <authorList>
            <person name="Trinca V."/>
            <person name="Uliana J.V.C."/>
            <person name="Torres T.T."/>
            <person name="Ward R.J."/>
            <person name="Monesi N."/>
        </authorList>
    </citation>
    <scope>NUCLEOTIDE SEQUENCE</scope>
    <source>
        <strain evidence="1">HSMRA1968</strain>
        <tissue evidence="1">Whole embryos</tissue>
    </source>
</reference>
<keyword evidence="2" id="KW-1185">Reference proteome</keyword>
<comment type="caution">
    <text evidence="1">The sequence shown here is derived from an EMBL/GenBank/DDBJ whole genome shotgun (WGS) entry which is preliminary data.</text>
</comment>
<evidence type="ECO:0000313" key="2">
    <source>
        <dbReference type="Proteomes" id="UP001151699"/>
    </source>
</evidence>
<dbReference type="EMBL" id="WJQU01000001">
    <property type="protein sequence ID" value="KAJ6646541.1"/>
    <property type="molecule type" value="Genomic_DNA"/>
</dbReference>
<accession>A0A9Q0NA23</accession>
<organism evidence="1 2">
    <name type="scientific">Pseudolycoriella hygida</name>
    <dbReference type="NCBI Taxonomy" id="35572"/>
    <lineage>
        <taxon>Eukaryota</taxon>
        <taxon>Metazoa</taxon>
        <taxon>Ecdysozoa</taxon>
        <taxon>Arthropoda</taxon>
        <taxon>Hexapoda</taxon>
        <taxon>Insecta</taxon>
        <taxon>Pterygota</taxon>
        <taxon>Neoptera</taxon>
        <taxon>Endopterygota</taxon>
        <taxon>Diptera</taxon>
        <taxon>Nematocera</taxon>
        <taxon>Sciaroidea</taxon>
        <taxon>Sciaridae</taxon>
        <taxon>Pseudolycoriella</taxon>
    </lineage>
</organism>
<dbReference type="Proteomes" id="UP001151699">
    <property type="component" value="Chromosome A"/>
</dbReference>
<evidence type="ECO:0000313" key="1">
    <source>
        <dbReference type="EMBL" id="KAJ6646541.1"/>
    </source>
</evidence>
<gene>
    <name evidence="1" type="ORF">Bhyg_01754</name>
</gene>